<protein>
    <submittedName>
        <fullName evidence="3">Uncharacterized protein</fullName>
    </submittedName>
</protein>
<dbReference type="EMBL" id="JAAPAO010000084">
    <property type="protein sequence ID" value="KAF4673378.1"/>
    <property type="molecule type" value="Genomic_DNA"/>
</dbReference>
<gene>
    <name evidence="3" type="ORF">FOL47_010624</name>
</gene>
<dbReference type="SUPFAM" id="SSF47473">
    <property type="entry name" value="EF-hand"/>
    <property type="match status" value="1"/>
</dbReference>
<evidence type="ECO:0000256" key="1">
    <source>
        <dbReference type="ARBA" id="ARBA00022837"/>
    </source>
</evidence>
<sequence>MTESEGALRVSSSAASTRLSIVVDHIEGWKGSSTTCLELDLTSISDESLVARSKPFSSSGEGTKLSGWMFENSDSPTEEEPVWILNIETGKVNQTKVFGGYLEVRLLDEGNSSAIIASGRVPIWSLLHQSTIIEGPFELTLSNPPDNTAEGNEAEGEDTEDGGSPAVLTASVKIKVDDYLGNVEDFPDDWRMLTLHIEEMCNVPAALLNIAPFNDSQTLEQAACAVDGSHPLEYRATFNGLTLAGGKLYRWIHPDARDDSKLNANGEHQYDNSENITQWREACVTEDEFRMTMRNLGYGSRVQSLKALFESLSEGSSDGMTYATFERALAVPDSRQSLDNVIKVAGYIYKTYGTPLMAWKSIKGKDRETGITRVELANWLNSLNISQGSDEKGSSGQSNDIVEGVFEFMLVPDGGALSIEHLSRIEIYRRVAVFLKIEDLRRICIDRDRSIAQAYEAMAFETGVVLERFLKYFADDASTVELGEIFAWLDTDRDGIISACDWMVLDELDVIEALLEMRILARRISKKDETQNSLDLHYITSALKTGLDNVFIRKSGITGRHFINFLTFEQEDKIDSVMVKEMANLDIVKICRLDLSFRDWLFPRFGSVDNAFEHFAKSVTANDLGEVVAEAQRGPAIKWSPPSETSYKGRRFLEAVQSLYSSSIQESEDEWVYLEPYVPISATEVVDKKATKGAKNDTHVDLEGLAKGYRGKARICLADLAHSSSVEGTASVVTVEPQDIHAYGEADTSPMTFELAGTYIRYRLSVDRPISALDTTLLAPPTAEGHIVAEVIPRIVEQPPKVTLEDGFIDKIARCVTQYIVPGFAEDANSVNQQEAEMNVCAERLSVEVRNILIGIFQTCPFGPPSAATAEHGDLAGIASLFTYSMQLVNKAINAVQEHQTLIEDEELWNGQRSPSDNELSRQQELLSARYARLSFEAEANGWKDRAILFFEKRLALSMNDRDVWFEYATFLCRISSAYNTDQSRQSIAKLKAIGALQKCLALSGICGSLTEEPSNGLQQQGFHTEHFQGTFSRIKLQVIEMFIYSIGCVDRYFRLVNRHDVKKPTEKEVTSDEHEEAAARGREAHLRCMADLAMDEDGLPLDPETPPIPTADLITTNLIEDLANLGLGDGALSILSLVDAGCIPSAKFLKAANALDPYRARIWAELCVALLQSQDIVGSAMALQSFVKTSGITLEEPLEASQIEYMSNEVHSLRMLIKVTCALLSHGKLPKEAESIIHSYQRHGVAGVSESSEVQELLSRSLFQQGRRAGALEALGMVS</sequence>
<dbReference type="Proteomes" id="UP000591131">
    <property type="component" value="Unassembled WGS sequence"/>
</dbReference>
<keyword evidence="1" id="KW-0106">Calcium</keyword>
<dbReference type="OrthoDB" id="442927at2759"/>
<evidence type="ECO:0000256" key="2">
    <source>
        <dbReference type="SAM" id="MobiDB-lite"/>
    </source>
</evidence>
<dbReference type="AlphaFoldDB" id="A0A7J6MP55"/>
<dbReference type="InterPro" id="IPR011992">
    <property type="entry name" value="EF-hand-dom_pair"/>
</dbReference>
<feature type="compositionally biased region" description="Polar residues" evidence="2">
    <location>
        <begin position="140"/>
        <end position="150"/>
    </location>
</feature>
<accession>A0A7J6MP55</accession>
<dbReference type="PROSITE" id="PS00018">
    <property type="entry name" value="EF_HAND_1"/>
    <property type="match status" value="1"/>
</dbReference>
<proteinExistence type="predicted"/>
<keyword evidence="4" id="KW-1185">Reference proteome</keyword>
<organism evidence="3 4">
    <name type="scientific">Perkinsus chesapeaki</name>
    <name type="common">Clam parasite</name>
    <name type="synonym">Perkinsus andrewsi</name>
    <dbReference type="NCBI Taxonomy" id="330153"/>
    <lineage>
        <taxon>Eukaryota</taxon>
        <taxon>Sar</taxon>
        <taxon>Alveolata</taxon>
        <taxon>Perkinsozoa</taxon>
        <taxon>Perkinsea</taxon>
        <taxon>Perkinsida</taxon>
        <taxon>Perkinsidae</taxon>
        <taxon>Perkinsus</taxon>
    </lineage>
</organism>
<comment type="caution">
    <text evidence="3">The sequence shown here is derived from an EMBL/GenBank/DDBJ whole genome shotgun (WGS) entry which is preliminary data.</text>
</comment>
<feature type="region of interest" description="Disordered" evidence="2">
    <location>
        <begin position="137"/>
        <end position="165"/>
    </location>
</feature>
<evidence type="ECO:0000313" key="4">
    <source>
        <dbReference type="Proteomes" id="UP000591131"/>
    </source>
</evidence>
<name>A0A7J6MP55_PERCH</name>
<reference evidence="3 4" key="1">
    <citation type="submission" date="2020-04" db="EMBL/GenBank/DDBJ databases">
        <title>Perkinsus chesapeaki whole genome sequence.</title>
        <authorList>
            <person name="Bogema D.R."/>
        </authorList>
    </citation>
    <scope>NUCLEOTIDE SEQUENCE [LARGE SCALE GENOMIC DNA]</scope>
    <source>
        <strain evidence="3">ATCC PRA-425</strain>
    </source>
</reference>
<dbReference type="InterPro" id="IPR018247">
    <property type="entry name" value="EF_Hand_1_Ca_BS"/>
</dbReference>
<evidence type="ECO:0000313" key="3">
    <source>
        <dbReference type="EMBL" id="KAF4673378.1"/>
    </source>
</evidence>
<feature type="compositionally biased region" description="Acidic residues" evidence="2">
    <location>
        <begin position="152"/>
        <end position="161"/>
    </location>
</feature>